<comment type="caution">
    <text evidence="2">The sequence shown here is derived from an EMBL/GenBank/DDBJ whole genome shotgun (WGS) entry which is preliminary data.</text>
</comment>
<dbReference type="EMBL" id="MHNW01000013">
    <property type="protein sequence ID" value="OGZ53742.1"/>
    <property type="molecule type" value="Genomic_DNA"/>
</dbReference>
<sequence>MKSVFSKLSTYTGVAIASTLLGFTIGAVHAAWSEPTQAPPGGNIAAPLNVGFLAQSKAGGIELGAGGPRASLVADTAVGIGSADPSVYIKSMGPVGCRQAFYECGGGLDIVWGGTAVFPSTLVLGADLNPSTPNTRTTGRSKAFWISAPPYDMGQSLVAVMGGSNFTGVNEIDIGGGTASLNAATVIKFFTAGNNNTARGTETVTITPSQLQINGQIKITGGVPGNGKVLTSDGQGLASWQAPSFGGAVQTRVGAPGCNSILTTAITCKSYSDDGCTGGGCVSQYRTCNGTSRSGNDGPFTCRTYPINDPCLSSNTCIWN</sequence>
<evidence type="ECO:0000256" key="1">
    <source>
        <dbReference type="SAM" id="SignalP"/>
    </source>
</evidence>
<evidence type="ECO:0000313" key="2">
    <source>
        <dbReference type="EMBL" id="OGZ53742.1"/>
    </source>
</evidence>
<dbReference type="STRING" id="1802126.A3B25_03600"/>
<dbReference type="Proteomes" id="UP000179106">
    <property type="component" value="Unassembled WGS sequence"/>
</dbReference>
<accession>A0A1G2GU58</accession>
<gene>
    <name evidence="2" type="ORF">A3B25_03600</name>
</gene>
<reference evidence="2 3" key="1">
    <citation type="journal article" date="2016" name="Nat. Commun.">
        <title>Thousands of microbial genomes shed light on interconnected biogeochemical processes in an aquifer system.</title>
        <authorList>
            <person name="Anantharaman K."/>
            <person name="Brown C.T."/>
            <person name="Hug L.A."/>
            <person name="Sharon I."/>
            <person name="Castelle C.J."/>
            <person name="Probst A.J."/>
            <person name="Thomas B.C."/>
            <person name="Singh A."/>
            <person name="Wilkins M.J."/>
            <person name="Karaoz U."/>
            <person name="Brodie E.L."/>
            <person name="Williams K.H."/>
            <person name="Hubbard S.S."/>
            <person name="Banfield J.F."/>
        </authorList>
    </citation>
    <scope>NUCLEOTIDE SEQUENCE [LARGE SCALE GENOMIC DNA]</scope>
</reference>
<feature type="chain" id="PRO_5009583012" evidence="1">
    <location>
        <begin position="31"/>
        <end position="320"/>
    </location>
</feature>
<proteinExistence type="predicted"/>
<organism evidence="2 3">
    <name type="scientific">Candidatus Ryanbacteria bacterium RIFCSPLOWO2_01_FULL_48_26</name>
    <dbReference type="NCBI Taxonomy" id="1802126"/>
    <lineage>
        <taxon>Bacteria</taxon>
        <taxon>Candidatus Ryaniibacteriota</taxon>
    </lineage>
</organism>
<evidence type="ECO:0000313" key="3">
    <source>
        <dbReference type="Proteomes" id="UP000179106"/>
    </source>
</evidence>
<feature type="signal peptide" evidence="1">
    <location>
        <begin position="1"/>
        <end position="30"/>
    </location>
</feature>
<dbReference type="AlphaFoldDB" id="A0A1G2GU58"/>
<name>A0A1G2GU58_9BACT</name>
<protein>
    <submittedName>
        <fullName evidence="2">Uncharacterized protein</fullName>
    </submittedName>
</protein>
<keyword evidence="1" id="KW-0732">Signal</keyword>